<dbReference type="InterPro" id="IPR050482">
    <property type="entry name" value="Sensor_HK_TwoCompSys"/>
</dbReference>
<evidence type="ECO:0000256" key="4">
    <source>
        <dbReference type="ARBA" id="ARBA00022679"/>
    </source>
</evidence>
<sequence>MFSWAETLERHGTRGHRPEATADVNIGRLRTVAGLAILAFVQVENRQLIGDAALGAIVSAVVAVAVAMDLGGPRGPDAVAYVFAAGLGALMLVRRRFPLLALTATAAGLVAYHATGYPPVGVALPMAAALYSAAEAGAVVAAGSVAGLLVLVSTTFRLLEGEDPQYLLGFELSSTIGLMVAAIALGAAVRATRLLRAEQRRTLALAAQEREREGRRRVEAERLRIARDLHDVLGHTIAVISIQADVATEALDDDRSAVRSALTIIRRAGDDAIRELRGTLGLLRDADPDERRAPTAGLRHLDALVAATESSGLAVHVGVEGEPVDLPVVVDVTACRIVQESLTNSLRHAQATKAEVRLRYAADRIAVTVTDDGRGADLSGEPLGRGLAGMRERAALLGGHLAVSSRPGAGFRVEASLPLETPR</sequence>
<protein>
    <recommendedName>
        <fullName evidence="2">histidine kinase</fullName>
        <ecNumber evidence="2">2.7.13.3</ecNumber>
    </recommendedName>
</protein>
<keyword evidence="8" id="KW-0902">Two-component regulatory system</keyword>
<keyword evidence="7" id="KW-0067">ATP-binding</keyword>
<dbReference type="Gene3D" id="3.30.565.10">
    <property type="entry name" value="Histidine kinase-like ATPase, C-terminal domain"/>
    <property type="match status" value="1"/>
</dbReference>
<evidence type="ECO:0000256" key="8">
    <source>
        <dbReference type="ARBA" id="ARBA00023012"/>
    </source>
</evidence>
<feature type="transmembrane region" description="Helical" evidence="9">
    <location>
        <begin position="52"/>
        <end position="71"/>
    </location>
</feature>
<evidence type="ECO:0000256" key="9">
    <source>
        <dbReference type="SAM" id="Phobius"/>
    </source>
</evidence>
<reference evidence="12" key="1">
    <citation type="journal article" date="2019" name="Int. J. Syst. Evol. Microbiol.">
        <title>The Global Catalogue of Microorganisms (GCM) 10K type strain sequencing project: providing services to taxonomists for standard genome sequencing and annotation.</title>
        <authorList>
            <consortium name="The Broad Institute Genomics Platform"/>
            <consortium name="The Broad Institute Genome Sequencing Center for Infectious Disease"/>
            <person name="Wu L."/>
            <person name="Ma J."/>
        </authorList>
    </citation>
    <scope>NUCLEOTIDE SEQUENCE [LARGE SCALE GENOMIC DNA]</scope>
    <source>
        <strain evidence="12">JCM 11136</strain>
    </source>
</reference>
<keyword evidence="12" id="KW-1185">Reference proteome</keyword>
<dbReference type="SUPFAM" id="SSF55874">
    <property type="entry name" value="ATPase domain of HSP90 chaperone/DNA topoisomerase II/histidine kinase"/>
    <property type="match status" value="1"/>
</dbReference>
<dbReference type="Pfam" id="PF07730">
    <property type="entry name" value="HisKA_3"/>
    <property type="match status" value="1"/>
</dbReference>
<keyword evidence="9" id="KW-0472">Membrane</keyword>
<dbReference type="InterPro" id="IPR003594">
    <property type="entry name" value="HATPase_dom"/>
</dbReference>
<keyword evidence="6" id="KW-0418">Kinase</keyword>
<dbReference type="InterPro" id="IPR011712">
    <property type="entry name" value="Sig_transdc_His_kin_sub3_dim/P"/>
</dbReference>
<feature type="domain" description="Histidine kinase" evidence="10">
    <location>
        <begin position="336"/>
        <end position="421"/>
    </location>
</feature>
<dbReference type="InterPro" id="IPR036890">
    <property type="entry name" value="HATPase_C_sf"/>
</dbReference>
<proteinExistence type="predicted"/>
<dbReference type="Gene3D" id="1.20.5.1930">
    <property type="match status" value="1"/>
</dbReference>
<evidence type="ECO:0000256" key="6">
    <source>
        <dbReference type="ARBA" id="ARBA00022777"/>
    </source>
</evidence>
<evidence type="ECO:0000256" key="2">
    <source>
        <dbReference type="ARBA" id="ARBA00012438"/>
    </source>
</evidence>
<comment type="caution">
    <text evidence="11">The sequence shown here is derived from an EMBL/GenBank/DDBJ whole genome shotgun (WGS) entry which is preliminary data.</text>
</comment>
<dbReference type="SMART" id="SM00387">
    <property type="entry name" value="HATPase_c"/>
    <property type="match status" value="1"/>
</dbReference>
<name>A0ABP4AGC4_9ACTN</name>
<dbReference type="PROSITE" id="PS50109">
    <property type="entry name" value="HIS_KIN"/>
    <property type="match status" value="1"/>
</dbReference>
<dbReference type="InterPro" id="IPR005467">
    <property type="entry name" value="His_kinase_dom"/>
</dbReference>
<evidence type="ECO:0000256" key="3">
    <source>
        <dbReference type="ARBA" id="ARBA00022553"/>
    </source>
</evidence>
<keyword evidence="9" id="KW-0812">Transmembrane</keyword>
<comment type="catalytic activity">
    <reaction evidence="1">
        <text>ATP + protein L-histidine = ADP + protein N-phospho-L-histidine.</text>
        <dbReference type="EC" id="2.7.13.3"/>
    </reaction>
</comment>
<accession>A0ABP4AGC4</accession>
<evidence type="ECO:0000256" key="7">
    <source>
        <dbReference type="ARBA" id="ARBA00022840"/>
    </source>
</evidence>
<keyword evidence="9" id="KW-1133">Transmembrane helix</keyword>
<keyword evidence="3" id="KW-0597">Phosphoprotein</keyword>
<evidence type="ECO:0000313" key="11">
    <source>
        <dbReference type="EMBL" id="GAA0936301.1"/>
    </source>
</evidence>
<dbReference type="EC" id="2.7.13.3" evidence="2"/>
<feature type="transmembrane region" description="Helical" evidence="9">
    <location>
        <begin position="78"/>
        <end position="93"/>
    </location>
</feature>
<organism evidence="11 12">
    <name type="scientific">Nonomuraea longicatena</name>
    <dbReference type="NCBI Taxonomy" id="83682"/>
    <lineage>
        <taxon>Bacteria</taxon>
        <taxon>Bacillati</taxon>
        <taxon>Actinomycetota</taxon>
        <taxon>Actinomycetes</taxon>
        <taxon>Streptosporangiales</taxon>
        <taxon>Streptosporangiaceae</taxon>
        <taxon>Nonomuraea</taxon>
    </lineage>
</organism>
<dbReference type="EMBL" id="BAAAHQ010000023">
    <property type="protein sequence ID" value="GAA0936301.1"/>
    <property type="molecule type" value="Genomic_DNA"/>
</dbReference>
<feature type="transmembrane region" description="Helical" evidence="9">
    <location>
        <begin position="129"/>
        <end position="152"/>
    </location>
</feature>
<evidence type="ECO:0000259" key="10">
    <source>
        <dbReference type="PROSITE" id="PS50109"/>
    </source>
</evidence>
<dbReference type="PANTHER" id="PTHR24421">
    <property type="entry name" value="NITRATE/NITRITE SENSOR PROTEIN NARX-RELATED"/>
    <property type="match status" value="1"/>
</dbReference>
<gene>
    <name evidence="11" type="ORF">GCM10009560_44880</name>
</gene>
<dbReference type="CDD" id="cd16917">
    <property type="entry name" value="HATPase_UhpB-NarQ-NarX-like"/>
    <property type="match status" value="1"/>
</dbReference>
<feature type="transmembrane region" description="Helical" evidence="9">
    <location>
        <begin position="172"/>
        <end position="191"/>
    </location>
</feature>
<evidence type="ECO:0000256" key="5">
    <source>
        <dbReference type="ARBA" id="ARBA00022741"/>
    </source>
</evidence>
<keyword evidence="4" id="KW-0808">Transferase</keyword>
<evidence type="ECO:0000313" key="12">
    <source>
        <dbReference type="Proteomes" id="UP001501578"/>
    </source>
</evidence>
<feature type="transmembrane region" description="Helical" evidence="9">
    <location>
        <begin position="99"/>
        <end position="117"/>
    </location>
</feature>
<dbReference type="PANTHER" id="PTHR24421:SF10">
    <property type="entry name" value="NITRATE_NITRITE SENSOR PROTEIN NARQ"/>
    <property type="match status" value="1"/>
</dbReference>
<dbReference type="Proteomes" id="UP001501578">
    <property type="component" value="Unassembled WGS sequence"/>
</dbReference>
<keyword evidence="5" id="KW-0547">Nucleotide-binding</keyword>
<evidence type="ECO:0000256" key="1">
    <source>
        <dbReference type="ARBA" id="ARBA00000085"/>
    </source>
</evidence>
<dbReference type="Pfam" id="PF02518">
    <property type="entry name" value="HATPase_c"/>
    <property type="match status" value="1"/>
</dbReference>